<comment type="caution">
    <text evidence="5">The sequence shown here is derived from an EMBL/GenBank/DDBJ whole genome shotgun (WGS) entry which is preliminary data.</text>
</comment>
<organism evidence="5 6">
    <name type="scientific">Actinomadura rubrisoli</name>
    <dbReference type="NCBI Taxonomy" id="2530368"/>
    <lineage>
        <taxon>Bacteria</taxon>
        <taxon>Bacillati</taxon>
        <taxon>Actinomycetota</taxon>
        <taxon>Actinomycetes</taxon>
        <taxon>Streptosporangiales</taxon>
        <taxon>Thermomonosporaceae</taxon>
        <taxon>Actinomadura</taxon>
    </lineage>
</organism>
<dbReference type="Gene3D" id="3.40.50.150">
    <property type="entry name" value="Vaccinia Virus protein VP39"/>
    <property type="match status" value="1"/>
</dbReference>
<dbReference type="PANTHER" id="PTHR43464">
    <property type="entry name" value="METHYLTRANSFERASE"/>
    <property type="match status" value="1"/>
</dbReference>
<dbReference type="CDD" id="cd02440">
    <property type="entry name" value="AdoMet_MTases"/>
    <property type="match status" value="1"/>
</dbReference>
<reference evidence="5 6" key="1">
    <citation type="submission" date="2019-03" db="EMBL/GenBank/DDBJ databases">
        <title>Draft genome sequences of novel Actinobacteria.</title>
        <authorList>
            <person name="Sahin N."/>
            <person name="Ay H."/>
            <person name="Saygin H."/>
        </authorList>
    </citation>
    <scope>NUCLEOTIDE SEQUENCE [LARGE SCALE GENOMIC DNA]</scope>
    <source>
        <strain evidence="5 6">H3C3</strain>
    </source>
</reference>
<keyword evidence="3" id="KW-0949">S-adenosyl-L-methionine</keyword>
<dbReference type="InterPro" id="IPR041698">
    <property type="entry name" value="Methyltransf_25"/>
</dbReference>
<name>A0A4R4ZQR1_9ACTN</name>
<keyword evidence="2 5" id="KW-0808">Transferase</keyword>
<sequence length="159" mass="16673">MTGDTSGEAFWDDRYAQHDHLWSGEPNAMIVREAAGLPPGTALDLGCGEGGDAIWLAARGWRVTAADISRLALERAARHAEDAGVADRVDWRHHDLDASFPAGSYDLVSAQFLHSPAGPPREPILRAAAAAVAPGGVLLIAGHAGPPPWEDGPAPHLPT</sequence>
<keyword evidence="1 5" id="KW-0489">Methyltransferase</keyword>
<feature type="non-terminal residue" evidence="5">
    <location>
        <position position="159"/>
    </location>
</feature>
<evidence type="ECO:0000259" key="4">
    <source>
        <dbReference type="Pfam" id="PF13649"/>
    </source>
</evidence>
<dbReference type="GO" id="GO:0032259">
    <property type="term" value="P:methylation"/>
    <property type="evidence" value="ECO:0007669"/>
    <property type="project" value="UniProtKB-KW"/>
</dbReference>
<accession>A0A4R4ZQR1</accession>
<evidence type="ECO:0000256" key="3">
    <source>
        <dbReference type="ARBA" id="ARBA00022691"/>
    </source>
</evidence>
<dbReference type="AlphaFoldDB" id="A0A4R4ZQR1"/>
<dbReference type="Pfam" id="PF13649">
    <property type="entry name" value="Methyltransf_25"/>
    <property type="match status" value="1"/>
</dbReference>
<evidence type="ECO:0000256" key="2">
    <source>
        <dbReference type="ARBA" id="ARBA00022679"/>
    </source>
</evidence>
<dbReference type="OrthoDB" id="9786503at2"/>
<dbReference type="GO" id="GO:0008168">
    <property type="term" value="F:methyltransferase activity"/>
    <property type="evidence" value="ECO:0007669"/>
    <property type="project" value="UniProtKB-KW"/>
</dbReference>
<gene>
    <name evidence="5" type="ORF">E1298_46145</name>
</gene>
<evidence type="ECO:0000313" key="5">
    <source>
        <dbReference type="EMBL" id="TDD60239.1"/>
    </source>
</evidence>
<evidence type="ECO:0000313" key="6">
    <source>
        <dbReference type="Proteomes" id="UP000294513"/>
    </source>
</evidence>
<dbReference type="InterPro" id="IPR029063">
    <property type="entry name" value="SAM-dependent_MTases_sf"/>
</dbReference>
<dbReference type="Proteomes" id="UP000294513">
    <property type="component" value="Unassembled WGS sequence"/>
</dbReference>
<protein>
    <submittedName>
        <fullName evidence="5">Class I SAM-dependent methyltransferase</fullName>
    </submittedName>
</protein>
<dbReference type="EMBL" id="SMKU01000619">
    <property type="protein sequence ID" value="TDD60239.1"/>
    <property type="molecule type" value="Genomic_DNA"/>
</dbReference>
<dbReference type="RefSeq" id="WP_131903688.1">
    <property type="nucleotide sequence ID" value="NZ_SMKU01000619.1"/>
</dbReference>
<proteinExistence type="predicted"/>
<feature type="domain" description="Methyltransferase" evidence="4">
    <location>
        <begin position="43"/>
        <end position="136"/>
    </location>
</feature>
<dbReference type="PANTHER" id="PTHR43464:SF19">
    <property type="entry name" value="UBIQUINONE BIOSYNTHESIS O-METHYLTRANSFERASE, MITOCHONDRIAL"/>
    <property type="match status" value="1"/>
</dbReference>
<evidence type="ECO:0000256" key="1">
    <source>
        <dbReference type="ARBA" id="ARBA00022603"/>
    </source>
</evidence>
<dbReference type="SUPFAM" id="SSF53335">
    <property type="entry name" value="S-adenosyl-L-methionine-dependent methyltransferases"/>
    <property type="match status" value="1"/>
</dbReference>
<keyword evidence="6" id="KW-1185">Reference proteome</keyword>